<feature type="compositionally biased region" description="Basic and acidic residues" evidence="1">
    <location>
        <begin position="33"/>
        <end position="55"/>
    </location>
</feature>
<organism evidence="2 3">
    <name type="scientific">Paspalum notatum var. saurae</name>
    <dbReference type="NCBI Taxonomy" id="547442"/>
    <lineage>
        <taxon>Eukaryota</taxon>
        <taxon>Viridiplantae</taxon>
        <taxon>Streptophyta</taxon>
        <taxon>Embryophyta</taxon>
        <taxon>Tracheophyta</taxon>
        <taxon>Spermatophyta</taxon>
        <taxon>Magnoliopsida</taxon>
        <taxon>Liliopsida</taxon>
        <taxon>Poales</taxon>
        <taxon>Poaceae</taxon>
        <taxon>PACMAD clade</taxon>
        <taxon>Panicoideae</taxon>
        <taxon>Andropogonodae</taxon>
        <taxon>Paspaleae</taxon>
        <taxon>Paspalinae</taxon>
        <taxon>Paspalum</taxon>
    </lineage>
</organism>
<feature type="region of interest" description="Disordered" evidence="1">
    <location>
        <begin position="1"/>
        <end position="67"/>
    </location>
</feature>
<dbReference type="AlphaFoldDB" id="A0AAQ3WZF2"/>
<evidence type="ECO:0000256" key="1">
    <source>
        <dbReference type="SAM" id="MobiDB-lite"/>
    </source>
</evidence>
<dbReference type="EMBL" id="CP144750">
    <property type="protein sequence ID" value="WVZ79903.1"/>
    <property type="molecule type" value="Genomic_DNA"/>
</dbReference>
<proteinExistence type="predicted"/>
<gene>
    <name evidence="2" type="ORF">U9M48_027427</name>
</gene>
<keyword evidence="3" id="KW-1185">Reference proteome</keyword>
<accession>A0AAQ3WZF2</accession>
<dbReference type="Proteomes" id="UP001341281">
    <property type="component" value="Chromosome 06"/>
</dbReference>
<evidence type="ECO:0000313" key="3">
    <source>
        <dbReference type="Proteomes" id="UP001341281"/>
    </source>
</evidence>
<evidence type="ECO:0000313" key="2">
    <source>
        <dbReference type="EMBL" id="WVZ79903.1"/>
    </source>
</evidence>
<name>A0AAQ3WZF2_PASNO</name>
<reference evidence="2 3" key="1">
    <citation type="submission" date="2024-02" db="EMBL/GenBank/DDBJ databases">
        <title>High-quality chromosome-scale genome assembly of Pensacola bahiagrass (Paspalum notatum Flugge var. saurae).</title>
        <authorList>
            <person name="Vega J.M."/>
            <person name="Podio M."/>
            <person name="Orjuela J."/>
            <person name="Siena L.A."/>
            <person name="Pessino S.C."/>
            <person name="Combes M.C."/>
            <person name="Mariac C."/>
            <person name="Albertini E."/>
            <person name="Pupilli F."/>
            <person name="Ortiz J.P.A."/>
            <person name="Leblanc O."/>
        </authorList>
    </citation>
    <scope>NUCLEOTIDE SEQUENCE [LARGE SCALE GENOMIC DNA]</scope>
    <source>
        <strain evidence="2">R1</strain>
        <tissue evidence="2">Leaf</tissue>
    </source>
</reference>
<feature type="compositionally biased region" description="Basic residues" evidence="1">
    <location>
        <begin position="8"/>
        <end position="17"/>
    </location>
</feature>
<protein>
    <submittedName>
        <fullName evidence="2">Uncharacterized protein</fullName>
    </submittedName>
</protein>
<sequence length="109" mass="12528">MVAAPPPHARRHGRQRRSALPEERQRQPGAGRVPEKAELERREGRRWRRSDAAREGHRRRAERSGVRGPLEWSVAAVEVIVVGEAVEAKRSVWESAARADGERRRWSRV</sequence>